<evidence type="ECO:0000313" key="16">
    <source>
        <dbReference type="EMBL" id="MBP5836129.1"/>
    </source>
</evidence>
<evidence type="ECO:0000256" key="9">
    <source>
        <dbReference type="ARBA" id="ARBA00022842"/>
    </source>
</evidence>
<dbReference type="InterPro" id="IPR036977">
    <property type="entry name" value="DNA_primase_Znf_CHC2"/>
</dbReference>
<dbReference type="SMART" id="SM00400">
    <property type="entry name" value="ZnF_CHCC"/>
    <property type="match status" value="1"/>
</dbReference>
<comment type="similarity">
    <text evidence="12 13">Belongs to the DnaG primase family.</text>
</comment>
<keyword evidence="5 12" id="KW-0235">DNA replication</keyword>
<keyword evidence="17" id="KW-1185">Reference proteome</keyword>
<keyword evidence="1 12" id="KW-0240">DNA-directed RNA polymerase</keyword>
<dbReference type="Gene3D" id="3.90.980.10">
    <property type="entry name" value="DNA primase, catalytic core, N-terminal domain"/>
    <property type="match status" value="1"/>
</dbReference>
<comment type="domain">
    <text evidence="12">Contains an N-terminal zinc-binding domain, a central core domain that contains the primase activity, and a C-terminal DnaB-binding domain.</text>
</comment>
<evidence type="ECO:0000256" key="11">
    <source>
        <dbReference type="ARBA" id="ARBA00023163"/>
    </source>
</evidence>
<comment type="caution">
    <text evidence="16">The sequence shown here is derived from an EMBL/GenBank/DDBJ whole genome shotgun (WGS) entry which is preliminary data.</text>
</comment>
<keyword evidence="3 12" id="KW-0808">Transferase</keyword>
<sequence length="606" mass="71111">MQEELKKEINDKTSIVELVQEFVQLKKTGKNYIGLCPFHDEKTPSFSVSPEKNIAVCMSCKKGGNPIIFYQKIKNLSFKEAAFQLASRLSIETPLNAKSTHRYAHLHHIMKETAEFYVNQLKYNKKALSYLSQRGLNPAIIEHFKLGYAPKNSLLSRYLIDSAKFNPEDLKKLSLINQDEHTGRWYDFFRNRLIFPITNSNGHIIAFSSRGFDEQTPKYLNSPETVIFKKSEILYQYFENQNEIQKKQAIILHEGFFDVISSFQAGIKNVIATMGTNLTNKHIKLLAKLTQKIIIAYDGDAAGKTAALEIAGTLQKNNFQVKIAHFPDNLDPDEYIKTKGKESYQQLLDHHVKDFLLIKIDAICQQLNANNQNQIVNKIKGLFQNQDFATKMLYQKYLQQNYQLAINLSLLTRFKPNLDQPSKTKTNNQMFDQVTHIVIEFCHNRSFFEEHYDAFDRESIYPNIEFIYFINKIKDYYNNNAIAASIPWEYFKNEANCLETNELLHTIEKHHFFKNQETLTKETFEKYLQILKIKKQIQQLKEQKDNLKDEIQQLNHHIQGLLVENQFQTNDLIHHYQQKRLEKYEKLRYVQKALKQEENKLKDVYS</sequence>
<keyword evidence="9" id="KW-0460">Magnesium</keyword>
<dbReference type="Proteomes" id="UP001195571">
    <property type="component" value="Unassembled WGS sequence"/>
</dbReference>
<dbReference type="RefSeq" id="WP_203552392.1">
    <property type="nucleotide sequence ID" value="NZ_JACAOD020000013.1"/>
</dbReference>
<dbReference type="PANTHER" id="PTHR30313:SF2">
    <property type="entry name" value="DNA PRIMASE"/>
    <property type="match status" value="1"/>
</dbReference>
<dbReference type="InterPro" id="IPR006171">
    <property type="entry name" value="TOPRIM_dom"/>
</dbReference>
<evidence type="ECO:0000256" key="2">
    <source>
        <dbReference type="ARBA" id="ARBA00022515"/>
    </source>
</evidence>
<organism evidence="16 17">
    <name type="scientific">Candidatus Phytoplasma meliae</name>
    <dbReference type="NCBI Taxonomy" id="1848402"/>
    <lineage>
        <taxon>Bacteria</taxon>
        <taxon>Bacillati</taxon>
        <taxon>Mycoplasmatota</taxon>
        <taxon>Mollicutes</taxon>
        <taxon>Acholeplasmatales</taxon>
        <taxon>Acholeplasmataceae</taxon>
        <taxon>Candidatus Phytoplasma</taxon>
        <taxon>16SrXIII (Mexican periwinkle virescence group)</taxon>
    </lineage>
</organism>
<feature type="coiled-coil region" evidence="14">
    <location>
        <begin position="530"/>
        <end position="564"/>
    </location>
</feature>
<dbReference type="InterPro" id="IPR002694">
    <property type="entry name" value="Znf_CHC2"/>
</dbReference>
<dbReference type="SUPFAM" id="SSF57783">
    <property type="entry name" value="Zinc beta-ribbon"/>
    <property type="match status" value="1"/>
</dbReference>
<dbReference type="InterPro" id="IPR013264">
    <property type="entry name" value="DNAG_N"/>
</dbReference>
<evidence type="ECO:0000256" key="5">
    <source>
        <dbReference type="ARBA" id="ARBA00022705"/>
    </source>
</evidence>
<keyword evidence="4 12" id="KW-0548">Nucleotidyltransferase</keyword>
<keyword evidence="2 12" id="KW-0639">Primosome</keyword>
<dbReference type="Pfam" id="PF08275">
    <property type="entry name" value="DNAG_N"/>
    <property type="match status" value="1"/>
</dbReference>
<keyword evidence="11 12" id="KW-0804">Transcription</keyword>
<evidence type="ECO:0000256" key="7">
    <source>
        <dbReference type="ARBA" id="ARBA00022771"/>
    </source>
</evidence>
<dbReference type="CDD" id="cd03364">
    <property type="entry name" value="TOPRIM_DnaG_primases"/>
    <property type="match status" value="1"/>
</dbReference>
<comment type="subunit">
    <text evidence="12">Monomer. Interacts with DnaB.</text>
</comment>
<dbReference type="InterPro" id="IPR050219">
    <property type="entry name" value="DnaG_primase"/>
</dbReference>
<evidence type="ECO:0000256" key="13">
    <source>
        <dbReference type="PIRNR" id="PIRNR002811"/>
    </source>
</evidence>
<dbReference type="EMBL" id="JACAOD020000013">
    <property type="protein sequence ID" value="MBP5836129.1"/>
    <property type="molecule type" value="Genomic_DNA"/>
</dbReference>
<comment type="function">
    <text evidence="12 13">RNA polymerase that catalyzes the synthesis of short RNA molecules used as primers for DNA polymerase during DNA replication.</text>
</comment>
<dbReference type="PIRSF" id="PIRSF002811">
    <property type="entry name" value="DnaG"/>
    <property type="match status" value="1"/>
</dbReference>
<keyword evidence="14" id="KW-0175">Coiled coil</keyword>
<dbReference type="HAMAP" id="MF_00974">
    <property type="entry name" value="DNA_primase_DnaG"/>
    <property type="match status" value="1"/>
</dbReference>
<accession>A0ABS5CYS8</accession>
<evidence type="ECO:0000256" key="14">
    <source>
        <dbReference type="SAM" id="Coils"/>
    </source>
</evidence>
<dbReference type="InterPro" id="IPR006295">
    <property type="entry name" value="DNA_primase_DnaG"/>
</dbReference>
<keyword evidence="6 12" id="KW-0479">Metal-binding</keyword>
<gene>
    <name evidence="12 16" type="primary">dnaG</name>
    <name evidence="16" type="ORF">CHTY_002710</name>
</gene>
<dbReference type="Pfam" id="PF01807">
    <property type="entry name" value="Zn_ribbon_DnaG"/>
    <property type="match status" value="1"/>
</dbReference>
<evidence type="ECO:0000256" key="8">
    <source>
        <dbReference type="ARBA" id="ARBA00022833"/>
    </source>
</evidence>
<evidence type="ECO:0000256" key="4">
    <source>
        <dbReference type="ARBA" id="ARBA00022695"/>
    </source>
</evidence>
<dbReference type="EC" id="2.7.7.101" evidence="12"/>
<comment type="cofactor">
    <cofactor evidence="12 13">
        <name>Zn(2+)</name>
        <dbReference type="ChEBI" id="CHEBI:29105"/>
    </cofactor>
    <text evidence="12 13">Binds 1 zinc ion per monomer.</text>
</comment>
<dbReference type="PROSITE" id="PS50880">
    <property type="entry name" value="TOPRIM"/>
    <property type="match status" value="1"/>
</dbReference>
<proteinExistence type="inferred from homology"/>
<evidence type="ECO:0000256" key="12">
    <source>
        <dbReference type="HAMAP-Rule" id="MF_00974"/>
    </source>
</evidence>
<keyword evidence="7 12" id="KW-0863">Zinc-finger</keyword>
<dbReference type="InterPro" id="IPR034151">
    <property type="entry name" value="TOPRIM_DnaG_bac"/>
</dbReference>
<evidence type="ECO:0000259" key="15">
    <source>
        <dbReference type="PROSITE" id="PS50880"/>
    </source>
</evidence>
<reference evidence="16" key="1">
    <citation type="submission" date="2021-04" db="EMBL/GenBank/DDBJ databases">
        <title>Genomic features of Candidatus Phytoplasma meliae isolate ChTYXIII (1SrXIII-G).</title>
        <authorList>
            <person name="Fernandez F.D."/>
            <person name="Conci L.R."/>
        </authorList>
    </citation>
    <scope>NUCLEOTIDE SEQUENCE [LARGE SCALE GENOMIC DNA]</scope>
    <source>
        <strain evidence="16">ChTYXIII-Mo</strain>
    </source>
</reference>
<dbReference type="SUPFAM" id="SSF56731">
    <property type="entry name" value="DNA primase core"/>
    <property type="match status" value="1"/>
</dbReference>
<dbReference type="InterPro" id="IPR037068">
    <property type="entry name" value="DNA_primase_core_N_sf"/>
</dbReference>
<protein>
    <recommendedName>
        <fullName evidence="12 13">DNA primase</fullName>
        <ecNumber evidence="12">2.7.7.101</ecNumber>
    </recommendedName>
</protein>
<evidence type="ECO:0000256" key="3">
    <source>
        <dbReference type="ARBA" id="ARBA00022679"/>
    </source>
</evidence>
<evidence type="ECO:0000313" key="17">
    <source>
        <dbReference type="Proteomes" id="UP001195571"/>
    </source>
</evidence>
<dbReference type="NCBIfam" id="TIGR01391">
    <property type="entry name" value="dnaG"/>
    <property type="match status" value="1"/>
</dbReference>
<dbReference type="Pfam" id="PF13155">
    <property type="entry name" value="Toprim_2"/>
    <property type="match status" value="1"/>
</dbReference>
<dbReference type="InterPro" id="IPR030846">
    <property type="entry name" value="DnaG_bac"/>
</dbReference>
<keyword evidence="8 12" id="KW-0862">Zinc</keyword>
<keyword evidence="10 12" id="KW-0238">DNA-binding</keyword>
<dbReference type="SMART" id="SM00493">
    <property type="entry name" value="TOPRIM"/>
    <property type="match status" value="1"/>
</dbReference>
<feature type="domain" description="Toprim" evidence="15">
    <location>
        <begin position="248"/>
        <end position="329"/>
    </location>
</feature>
<comment type="catalytic activity">
    <reaction evidence="12">
        <text>ssDNA + n NTP = ssDNA/pppN(pN)n-1 hybrid + (n-1) diphosphate.</text>
        <dbReference type="EC" id="2.7.7.101"/>
    </reaction>
</comment>
<evidence type="ECO:0000256" key="6">
    <source>
        <dbReference type="ARBA" id="ARBA00022723"/>
    </source>
</evidence>
<dbReference type="Gene3D" id="3.90.580.10">
    <property type="entry name" value="Zinc finger, CHC2-type domain"/>
    <property type="match status" value="1"/>
</dbReference>
<name>A0ABS5CYS8_9MOLU</name>
<feature type="zinc finger region" description="CHC2-type" evidence="12">
    <location>
        <begin position="36"/>
        <end position="60"/>
    </location>
</feature>
<evidence type="ECO:0000256" key="10">
    <source>
        <dbReference type="ARBA" id="ARBA00023125"/>
    </source>
</evidence>
<dbReference type="PANTHER" id="PTHR30313">
    <property type="entry name" value="DNA PRIMASE"/>
    <property type="match status" value="1"/>
</dbReference>
<dbReference type="Gene3D" id="3.40.1360.10">
    <property type="match status" value="1"/>
</dbReference>
<evidence type="ECO:0000256" key="1">
    <source>
        <dbReference type="ARBA" id="ARBA00022478"/>
    </source>
</evidence>